<dbReference type="GO" id="GO:0050308">
    <property type="term" value="F:sugar-phosphatase activity"/>
    <property type="evidence" value="ECO:0007669"/>
    <property type="project" value="TreeGrafter"/>
</dbReference>
<dbReference type="Proteomes" id="UP000188342">
    <property type="component" value="Unassembled WGS sequence"/>
</dbReference>
<dbReference type="InterPro" id="IPR023198">
    <property type="entry name" value="PGP-like_dom2"/>
</dbReference>
<dbReference type="InterPro" id="IPR051806">
    <property type="entry name" value="HAD-like_SPP"/>
</dbReference>
<accession>A0A1R4JY40</accession>
<dbReference type="SFLD" id="SFLDG01135">
    <property type="entry name" value="C1.5.6:_HAD__Beta-PGM__Phospha"/>
    <property type="match status" value="1"/>
</dbReference>
<dbReference type="Gene3D" id="3.40.50.1000">
    <property type="entry name" value="HAD superfamily/HAD-like"/>
    <property type="match status" value="1"/>
</dbReference>
<name>A0A1R4JY40_9ACTN</name>
<dbReference type="STRING" id="1255658.FM114_10335"/>
<dbReference type="InterPro" id="IPR041492">
    <property type="entry name" value="HAD_2"/>
</dbReference>
<dbReference type="InterPro" id="IPR036412">
    <property type="entry name" value="HAD-like_sf"/>
</dbReference>
<dbReference type="SUPFAM" id="SSF56784">
    <property type="entry name" value="HAD-like"/>
    <property type="match status" value="1"/>
</dbReference>
<dbReference type="RefSeq" id="WP_094765071.1">
    <property type="nucleotide sequence ID" value="NZ_FUKQ01000038.1"/>
</dbReference>
<gene>
    <name evidence="1" type="ORF">FM114_10335</name>
</gene>
<evidence type="ECO:0000313" key="2">
    <source>
        <dbReference type="Proteomes" id="UP000188342"/>
    </source>
</evidence>
<evidence type="ECO:0000313" key="1">
    <source>
        <dbReference type="EMBL" id="SJN37161.1"/>
    </source>
</evidence>
<dbReference type="InterPro" id="IPR023214">
    <property type="entry name" value="HAD_sf"/>
</dbReference>
<dbReference type="SFLD" id="SFLDG01129">
    <property type="entry name" value="C1.5:_HAD__Beta-PGM__Phosphata"/>
    <property type="match status" value="1"/>
</dbReference>
<dbReference type="Pfam" id="PF13419">
    <property type="entry name" value="HAD_2"/>
    <property type="match status" value="1"/>
</dbReference>
<dbReference type="Gene3D" id="1.10.150.240">
    <property type="entry name" value="Putative phosphatase, domain 2"/>
    <property type="match status" value="1"/>
</dbReference>
<protein>
    <submittedName>
        <fullName evidence="1">Putative phosphatase YfbT</fullName>
    </submittedName>
</protein>
<proteinExistence type="predicted"/>
<dbReference type="OrthoDB" id="9800058at2"/>
<dbReference type="InterPro" id="IPR006439">
    <property type="entry name" value="HAD-SF_hydro_IA"/>
</dbReference>
<dbReference type="PANTHER" id="PTHR43481">
    <property type="entry name" value="FRUCTOSE-1-PHOSPHATE PHOSPHATASE"/>
    <property type="match status" value="1"/>
</dbReference>
<dbReference type="EMBL" id="FUKQ01000038">
    <property type="protein sequence ID" value="SJN37161.1"/>
    <property type="molecule type" value="Genomic_DNA"/>
</dbReference>
<sequence>MASDSLQGRHFDAVIFDVDQTLVDSARTLGEVWGRWMAEYDVEPDTSRSWHGWTSEAIIRLCLPEERVAEGLRRIEELETTLTEGITALPGAAESLAALPPERVAVGTSGTAAVARARLAAAGLDCPPVLVSADDVEHGKPAPDVFLAAAHGLGADPTRCLVVEDAAAGLAAARAAGMATLAVMTSTPPDQLDADARVRDLSEVAWRVDEAGIAVEL</sequence>
<dbReference type="SFLD" id="SFLDS00003">
    <property type="entry name" value="Haloacid_Dehalogenase"/>
    <property type="match status" value="1"/>
</dbReference>
<dbReference type="PANTHER" id="PTHR43481:SF4">
    <property type="entry name" value="GLYCEROL-1-PHOSPHATE PHOSPHOHYDROLASE 1-RELATED"/>
    <property type="match status" value="1"/>
</dbReference>
<dbReference type="NCBIfam" id="TIGR01509">
    <property type="entry name" value="HAD-SF-IA-v3"/>
    <property type="match status" value="1"/>
</dbReference>
<organism evidence="1 2">
    <name type="scientific">Luteococcus japonicus LSP_Lj1</name>
    <dbReference type="NCBI Taxonomy" id="1255658"/>
    <lineage>
        <taxon>Bacteria</taxon>
        <taxon>Bacillati</taxon>
        <taxon>Actinomycetota</taxon>
        <taxon>Actinomycetes</taxon>
        <taxon>Propionibacteriales</taxon>
        <taxon>Propionibacteriaceae</taxon>
        <taxon>Luteococcus</taxon>
    </lineage>
</organism>
<dbReference type="AlphaFoldDB" id="A0A1R4JY40"/>
<keyword evidence="2" id="KW-1185">Reference proteome</keyword>
<reference evidence="1 2" key="1">
    <citation type="submission" date="2017-02" db="EMBL/GenBank/DDBJ databases">
        <authorList>
            <person name="Peterson S.W."/>
        </authorList>
    </citation>
    <scope>NUCLEOTIDE SEQUENCE [LARGE SCALE GENOMIC DNA]</scope>
    <source>
        <strain evidence="1 2">LSP_Lj1</strain>
    </source>
</reference>